<dbReference type="AlphaFoldDB" id="A0A6I2M914"/>
<comment type="caution">
    <text evidence="2">The sequence shown here is derived from an EMBL/GenBank/DDBJ whole genome shotgun (WGS) entry which is preliminary data.</text>
</comment>
<gene>
    <name evidence="2" type="ORF">GJU41_11870</name>
</gene>
<keyword evidence="1" id="KW-0812">Transmembrane</keyword>
<accession>A0A6I2M914</accession>
<dbReference type="RefSeq" id="WP_154318686.1">
    <property type="nucleotide sequence ID" value="NZ_CAJGAA010000002.1"/>
</dbReference>
<dbReference type="EMBL" id="WKKF01000002">
    <property type="protein sequence ID" value="MRX54670.1"/>
    <property type="molecule type" value="Genomic_DNA"/>
</dbReference>
<name>A0A6I2M914_9BACI</name>
<keyword evidence="3" id="KW-1185">Reference proteome</keyword>
<evidence type="ECO:0000313" key="3">
    <source>
        <dbReference type="Proteomes" id="UP000441585"/>
    </source>
</evidence>
<organism evidence="2 3">
    <name type="scientific">Metabacillus idriensis</name>
    <dbReference type="NCBI Taxonomy" id="324768"/>
    <lineage>
        <taxon>Bacteria</taxon>
        <taxon>Bacillati</taxon>
        <taxon>Bacillota</taxon>
        <taxon>Bacilli</taxon>
        <taxon>Bacillales</taxon>
        <taxon>Bacillaceae</taxon>
        <taxon>Metabacillus</taxon>
    </lineage>
</organism>
<dbReference type="Proteomes" id="UP000441585">
    <property type="component" value="Unassembled WGS sequence"/>
</dbReference>
<sequence>MGNVKKAAYFTALVIIGFIIAQTVIHTVGFGYAVALIVALATVAITYDSNESEAK</sequence>
<protein>
    <submittedName>
        <fullName evidence="2">Uncharacterized protein</fullName>
    </submittedName>
</protein>
<proteinExistence type="predicted"/>
<keyword evidence="1" id="KW-1133">Transmembrane helix</keyword>
<evidence type="ECO:0000313" key="2">
    <source>
        <dbReference type="EMBL" id="MRX54670.1"/>
    </source>
</evidence>
<feature type="transmembrane region" description="Helical" evidence="1">
    <location>
        <begin position="7"/>
        <end position="24"/>
    </location>
</feature>
<keyword evidence="1" id="KW-0472">Membrane</keyword>
<reference evidence="2 3" key="1">
    <citation type="submission" date="2019-11" db="EMBL/GenBank/DDBJ databases">
        <title>Bacillus idriensis genome.</title>
        <authorList>
            <person name="Konopka E.N."/>
            <person name="Newman J.D."/>
        </authorList>
    </citation>
    <scope>NUCLEOTIDE SEQUENCE [LARGE SCALE GENOMIC DNA]</scope>
    <source>
        <strain evidence="2 3">DSM 19097</strain>
    </source>
</reference>
<evidence type="ECO:0000256" key="1">
    <source>
        <dbReference type="SAM" id="Phobius"/>
    </source>
</evidence>
<feature type="transmembrane region" description="Helical" evidence="1">
    <location>
        <begin position="30"/>
        <end position="47"/>
    </location>
</feature>